<proteinExistence type="predicted"/>
<evidence type="ECO:0000256" key="1">
    <source>
        <dbReference type="SAM" id="MobiDB-lite"/>
    </source>
</evidence>
<sequence length="133" mass="15393">MYPTLTPVGKSSNWYAEKQTIQDKVLEISYLEERLEAKRLNDIQVGIPILIRGQPILPSKITAIGEKGEDEEEEAADGEEEAPDEDEIEGRSTPHHQIESDDFYNNMYDQQIQDDHDEDMQPQTFNYEIYNSE</sequence>
<comment type="caution">
    <text evidence="2">The sequence shown here is derived from an EMBL/GenBank/DDBJ whole genome shotgun (WGS) entry which is preliminary data.</text>
</comment>
<feature type="compositionally biased region" description="Basic and acidic residues" evidence="1">
    <location>
        <begin position="89"/>
        <end position="99"/>
    </location>
</feature>
<dbReference type="AlphaFoldDB" id="A0A8H7UVD8"/>
<keyword evidence="3" id="KW-1185">Reference proteome</keyword>
<dbReference type="OrthoDB" id="2252809at2759"/>
<gene>
    <name evidence="2" type="ORF">INT46_007731</name>
</gene>
<dbReference type="Proteomes" id="UP000650833">
    <property type="component" value="Unassembled WGS sequence"/>
</dbReference>
<name>A0A8H7UVD8_9FUNG</name>
<protein>
    <submittedName>
        <fullName evidence="2">Uncharacterized protein</fullName>
    </submittedName>
</protein>
<feature type="region of interest" description="Disordered" evidence="1">
    <location>
        <begin position="62"/>
        <end position="123"/>
    </location>
</feature>
<accession>A0A8H7UVD8</accession>
<evidence type="ECO:0000313" key="3">
    <source>
        <dbReference type="Proteomes" id="UP000650833"/>
    </source>
</evidence>
<feature type="compositionally biased region" description="Acidic residues" evidence="1">
    <location>
        <begin position="68"/>
        <end position="88"/>
    </location>
</feature>
<reference evidence="2" key="1">
    <citation type="submission" date="2020-12" db="EMBL/GenBank/DDBJ databases">
        <title>Metabolic potential, ecology and presence of endohyphal bacteria is reflected in genomic diversity of Mucoromycotina.</title>
        <authorList>
            <person name="Muszewska A."/>
            <person name="Okrasinska A."/>
            <person name="Steczkiewicz K."/>
            <person name="Drgas O."/>
            <person name="Orlowska M."/>
            <person name="Perlinska-Lenart U."/>
            <person name="Aleksandrzak-Piekarczyk T."/>
            <person name="Szatraj K."/>
            <person name="Zielenkiewicz U."/>
            <person name="Pilsyk S."/>
            <person name="Malc E."/>
            <person name="Mieczkowski P."/>
            <person name="Kruszewska J.S."/>
            <person name="Biernat P."/>
            <person name="Pawlowska J."/>
        </authorList>
    </citation>
    <scope>NUCLEOTIDE SEQUENCE</scope>
    <source>
        <strain evidence="2">CBS 226.32</strain>
    </source>
</reference>
<evidence type="ECO:0000313" key="2">
    <source>
        <dbReference type="EMBL" id="KAG2193463.1"/>
    </source>
</evidence>
<dbReference type="EMBL" id="JAEPRC010000648">
    <property type="protein sequence ID" value="KAG2193463.1"/>
    <property type="molecule type" value="Genomic_DNA"/>
</dbReference>
<organism evidence="2 3">
    <name type="scientific">Mucor plumbeus</name>
    <dbReference type="NCBI Taxonomy" id="97098"/>
    <lineage>
        <taxon>Eukaryota</taxon>
        <taxon>Fungi</taxon>
        <taxon>Fungi incertae sedis</taxon>
        <taxon>Mucoromycota</taxon>
        <taxon>Mucoromycotina</taxon>
        <taxon>Mucoromycetes</taxon>
        <taxon>Mucorales</taxon>
        <taxon>Mucorineae</taxon>
        <taxon>Mucoraceae</taxon>
        <taxon>Mucor</taxon>
    </lineage>
</organism>